<reference evidence="3" key="2">
    <citation type="submission" date="2015-03" db="UniProtKB">
        <authorList>
            <consortium name="EnsemblPlants"/>
        </authorList>
    </citation>
    <scope>IDENTIFICATION</scope>
</reference>
<proteinExistence type="predicted"/>
<dbReference type="eggNOG" id="KOG0052">
    <property type="taxonomic scope" value="Eukaryota"/>
</dbReference>
<keyword evidence="4" id="KW-1185">Reference proteome</keyword>
<evidence type="ECO:0000313" key="4">
    <source>
        <dbReference type="Proteomes" id="UP000032141"/>
    </source>
</evidence>
<dbReference type="InterPro" id="IPR050100">
    <property type="entry name" value="TRAFAC_GTPase_members"/>
</dbReference>
<organism evidence="3 4">
    <name type="scientific">Brassica oleracea var. oleracea</name>
    <dbReference type="NCBI Taxonomy" id="109376"/>
    <lineage>
        <taxon>Eukaryota</taxon>
        <taxon>Viridiplantae</taxon>
        <taxon>Streptophyta</taxon>
        <taxon>Embryophyta</taxon>
        <taxon>Tracheophyta</taxon>
        <taxon>Spermatophyta</taxon>
        <taxon>Magnoliopsida</taxon>
        <taxon>eudicotyledons</taxon>
        <taxon>Gunneridae</taxon>
        <taxon>Pentapetalae</taxon>
        <taxon>rosids</taxon>
        <taxon>malvids</taxon>
        <taxon>Brassicales</taxon>
        <taxon>Brassicaceae</taxon>
        <taxon>Brassiceae</taxon>
        <taxon>Brassica</taxon>
    </lineage>
</organism>
<dbReference type="PANTHER" id="PTHR23115">
    <property type="entry name" value="TRANSLATION FACTOR"/>
    <property type="match status" value="1"/>
</dbReference>
<dbReference type="HOGENOM" id="CLU_2674552_0_0_1"/>
<accession>A0A0D3E7X2</accession>
<reference evidence="3 4" key="1">
    <citation type="journal article" date="2014" name="Genome Biol.">
        <title>Transcriptome and methylome profiling reveals relics of genome dominance in the mesopolyploid Brassica oleracea.</title>
        <authorList>
            <person name="Parkin I.A."/>
            <person name="Koh C."/>
            <person name="Tang H."/>
            <person name="Robinson S.J."/>
            <person name="Kagale S."/>
            <person name="Clarke W.E."/>
            <person name="Town C.D."/>
            <person name="Nixon J."/>
            <person name="Krishnakumar V."/>
            <person name="Bidwell S.L."/>
            <person name="Denoeud F."/>
            <person name="Belcram H."/>
            <person name="Links M.G."/>
            <person name="Just J."/>
            <person name="Clarke C."/>
            <person name="Bender T."/>
            <person name="Huebert T."/>
            <person name="Mason A.S."/>
            <person name="Pires J.C."/>
            <person name="Barker G."/>
            <person name="Moore J."/>
            <person name="Walley P.G."/>
            <person name="Manoli S."/>
            <person name="Batley J."/>
            <person name="Edwards D."/>
            <person name="Nelson M.N."/>
            <person name="Wang X."/>
            <person name="Paterson A.H."/>
            <person name="King G."/>
            <person name="Bancroft I."/>
            <person name="Chalhoub B."/>
            <person name="Sharpe A.G."/>
        </authorList>
    </citation>
    <scope>NUCLEOTIDE SEQUENCE</scope>
    <source>
        <strain evidence="3 4">cv. TO1000</strain>
    </source>
</reference>
<dbReference type="EnsemblPlants" id="Bo9g075850.1">
    <property type="protein sequence ID" value="Bo9g075850.1"/>
    <property type="gene ID" value="Bo9g075850"/>
</dbReference>
<dbReference type="InterPro" id="IPR027417">
    <property type="entry name" value="P-loop_NTPase"/>
</dbReference>
<dbReference type="Gene3D" id="3.40.50.300">
    <property type="entry name" value="P-loop containing nucleotide triphosphate hydrolases"/>
    <property type="match status" value="1"/>
</dbReference>
<evidence type="ECO:0008006" key="5">
    <source>
        <dbReference type="Google" id="ProtNLM"/>
    </source>
</evidence>
<keyword evidence="1" id="KW-0547">Nucleotide-binding</keyword>
<dbReference type="STRING" id="109376.A0A0D3E7X2"/>
<keyword evidence="2" id="KW-0342">GTP-binding</keyword>
<evidence type="ECO:0000256" key="1">
    <source>
        <dbReference type="ARBA" id="ARBA00022741"/>
    </source>
</evidence>
<dbReference type="Proteomes" id="UP000032141">
    <property type="component" value="Chromosome C9"/>
</dbReference>
<sequence>MVRPVSTGGFEAVISKDGQTREHALLACTLGAKRMIFCYNKVSTDGFEAGISKDGQTREDTLLAFILGAKHDLLL</sequence>
<dbReference type="GO" id="GO:0005525">
    <property type="term" value="F:GTP binding"/>
    <property type="evidence" value="ECO:0007669"/>
    <property type="project" value="UniProtKB-KW"/>
</dbReference>
<dbReference type="AlphaFoldDB" id="A0A0D3E7X2"/>
<evidence type="ECO:0000256" key="2">
    <source>
        <dbReference type="ARBA" id="ARBA00023134"/>
    </source>
</evidence>
<protein>
    <recommendedName>
        <fullName evidence="5">Tr-type G domain-containing protein</fullName>
    </recommendedName>
</protein>
<dbReference type="Gramene" id="Bo9g075850.1">
    <property type="protein sequence ID" value="Bo9g075850.1"/>
    <property type="gene ID" value="Bo9g075850"/>
</dbReference>
<evidence type="ECO:0000313" key="3">
    <source>
        <dbReference type="EnsemblPlants" id="Bo9g075850.1"/>
    </source>
</evidence>
<name>A0A0D3E7X2_BRAOL</name>